<protein>
    <submittedName>
        <fullName evidence="1">Uncharacterized protein</fullName>
    </submittedName>
</protein>
<sequence>MYNVWDLSGRYIPLLKCLELESRELITITTSAPKGYKVILTLD</sequence>
<dbReference type="Proteomes" id="UP000053555">
    <property type="component" value="Unassembled WGS sequence"/>
</dbReference>
<dbReference type="AlphaFoldDB" id="A0A0B2QJS9"/>
<evidence type="ECO:0000313" key="1">
    <source>
        <dbReference type="EMBL" id="KHN21691.1"/>
    </source>
</evidence>
<dbReference type="EMBL" id="KN657682">
    <property type="protein sequence ID" value="KHN21691.1"/>
    <property type="molecule type" value="Genomic_DNA"/>
</dbReference>
<reference evidence="1" key="1">
    <citation type="submission" date="2014-07" db="EMBL/GenBank/DDBJ databases">
        <title>Identification of a novel salt tolerance gene in wild soybean by whole-genome sequencing.</title>
        <authorList>
            <person name="Lam H.-M."/>
            <person name="Qi X."/>
            <person name="Li M.-W."/>
            <person name="Liu X."/>
            <person name="Xie M."/>
            <person name="Ni M."/>
            <person name="Xu X."/>
        </authorList>
    </citation>
    <scope>NUCLEOTIDE SEQUENCE [LARGE SCALE GENOMIC DNA]</scope>
    <source>
        <tissue evidence="1">Root</tissue>
    </source>
</reference>
<accession>A0A0B2QJS9</accession>
<name>A0A0B2QJS9_GLYSO</name>
<gene>
    <name evidence="1" type="ORF">glysoja_049393</name>
</gene>
<proteinExistence type="predicted"/>
<organism evidence="1">
    <name type="scientific">Glycine soja</name>
    <name type="common">Wild soybean</name>
    <dbReference type="NCBI Taxonomy" id="3848"/>
    <lineage>
        <taxon>Eukaryota</taxon>
        <taxon>Viridiplantae</taxon>
        <taxon>Streptophyta</taxon>
        <taxon>Embryophyta</taxon>
        <taxon>Tracheophyta</taxon>
        <taxon>Spermatophyta</taxon>
        <taxon>Magnoliopsida</taxon>
        <taxon>eudicotyledons</taxon>
        <taxon>Gunneridae</taxon>
        <taxon>Pentapetalae</taxon>
        <taxon>rosids</taxon>
        <taxon>fabids</taxon>
        <taxon>Fabales</taxon>
        <taxon>Fabaceae</taxon>
        <taxon>Papilionoideae</taxon>
        <taxon>50 kb inversion clade</taxon>
        <taxon>NPAAA clade</taxon>
        <taxon>indigoferoid/millettioid clade</taxon>
        <taxon>Phaseoleae</taxon>
        <taxon>Glycine</taxon>
        <taxon>Glycine subgen. Soja</taxon>
    </lineage>
</organism>